<dbReference type="InterPro" id="IPR006944">
    <property type="entry name" value="Phage/GTA_portal"/>
</dbReference>
<dbReference type="EMBL" id="CP013264">
    <property type="protein sequence ID" value="ALR22073.1"/>
    <property type="molecule type" value="Genomic_DNA"/>
</dbReference>
<dbReference type="InterPro" id="IPR006427">
    <property type="entry name" value="Portal_HK97"/>
</dbReference>
<accession>A0A0S3F2X9</accession>
<protein>
    <submittedName>
        <fullName evidence="2">Phage portal protein</fullName>
    </submittedName>
</protein>
<dbReference type="STRING" id="1332080.ATN00_18940"/>
<dbReference type="Proteomes" id="UP000056968">
    <property type="component" value="Chromosome"/>
</dbReference>
<dbReference type="AlphaFoldDB" id="A0A0S3F2X9"/>
<gene>
    <name evidence="2" type="ORF">ATN00_18940</name>
</gene>
<sequence>MVLKDWLARITGFEKRNDSADPSWAALAPGIGYMAGVSARAAENLSTVLACTNAIATALAYVPALVYRVDSDGNRVEAMSHPLRRIARGGANPQMTWPDWLEHLVASALLTGNGLAEIIRAGNGQLSGFRWIPWGMVTVVYLSSGRLAYDVTDGRGGTRRLLESEVLHLRDRTDDGLVGRSRLSRAADTVAGVQASNAFAKSFLERGAQPSGVIRHPGAMTLEQKASLREQFNSNYSGAANAGKTLILDGGLEWQAAQISPEDAELLESRKFGVVEVCRLFQVPPPIVQAYENNTFTNASQAGLWFATFCLAPWARKIEAEFARSVFPSNGPYELELDLSGFLRGDPATRWQAHEIALRNNVLDANEVRQIEGWNPRKAEPAGVRSPPPANQGEQSHV</sequence>
<proteinExistence type="predicted"/>
<reference evidence="2 3" key="1">
    <citation type="submission" date="2015-11" db="EMBL/GenBank/DDBJ databases">
        <title>A Two-component Flavoprotein Monooxygenase System MeaXY Responsible for para-Hydroxylation of 2-Methyl-6-ethylaniline and 2,6-Diethylaniline in Sphingobium baderi DE-13.</title>
        <authorList>
            <person name="Cheng M."/>
            <person name="Meng Q."/>
            <person name="Yang Y."/>
            <person name="Chu C."/>
            <person name="Yan X."/>
            <person name="He J."/>
            <person name="Li S."/>
        </authorList>
    </citation>
    <scope>NUCLEOTIDE SEQUENCE [LARGE SCALE GENOMIC DNA]</scope>
    <source>
        <strain evidence="2 3">DE-13</strain>
    </source>
</reference>
<evidence type="ECO:0000256" key="1">
    <source>
        <dbReference type="SAM" id="MobiDB-lite"/>
    </source>
</evidence>
<dbReference type="Gene3D" id="3.30.1120.70">
    <property type="match status" value="1"/>
</dbReference>
<dbReference type="Gene3D" id="1.20.1270.210">
    <property type="match status" value="1"/>
</dbReference>
<dbReference type="Gene3D" id="3.40.140.120">
    <property type="match status" value="1"/>
</dbReference>
<feature type="region of interest" description="Disordered" evidence="1">
    <location>
        <begin position="374"/>
        <end position="398"/>
    </location>
</feature>
<evidence type="ECO:0000313" key="3">
    <source>
        <dbReference type="Proteomes" id="UP000056968"/>
    </source>
</evidence>
<dbReference type="KEGG" id="sbd:ATN00_18940"/>
<keyword evidence="3" id="KW-1185">Reference proteome</keyword>
<dbReference type="Pfam" id="PF04860">
    <property type="entry name" value="Phage_portal"/>
    <property type="match status" value="1"/>
</dbReference>
<dbReference type="OrthoDB" id="7592047at2"/>
<dbReference type="NCBIfam" id="TIGR01537">
    <property type="entry name" value="portal_HK97"/>
    <property type="match status" value="1"/>
</dbReference>
<name>A0A0S3F2X9_9SPHN</name>
<organism evidence="2 3">
    <name type="scientific">Sphingobium baderi</name>
    <dbReference type="NCBI Taxonomy" id="1332080"/>
    <lineage>
        <taxon>Bacteria</taxon>
        <taxon>Pseudomonadati</taxon>
        <taxon>Pseudomonadota</taxon>
        <taxon>Alphaproteobacteria</taxon>
        <taxon>Sphingomonadales</taxon>
        <taxon>Sphingomonadaceae</taxon>
        <taxon>Sphingobium</taxon>
    </lineage>
</organism>
<evidence type="ECO:0000313" key="2">
    <source>
        <dbReference type="EMBL" id="ALR22073.1"/>
    </source>
</evidence>
<dbReference type="RefSeq" id="WP_062067778.1">
    <property type="nucleotide sequence ID" value="NZ_CP013264.1"/>
</dbReference>